<name>A0A6J4NQS6_9RHOB</name>
<feature type="non-terminal residue" evidence="1">
    <location>
        <position position="89"/>
    </location>
</feature>
<gene>
    <name evidence="1" type="ORF">AVDCRST_MAG15-676</name>
</gene>
<reference evidence="1" key="1">
    <citation type="submission" date="2020-02" db="EMBL/GenBank/DDBJ databases">
        <authorList>
            <person name="Meier V. D."/>
        </authorList>
    </citation>
    <scope>NUCLEOTIDE SEQUENCE</scope>
    <source>
        <strain evidence="1">AVDCRST_MAG15</strain>
    </source>
</reference>
<evidence type="ECO:0000313" key="1">
    <source>
        <dbReference type="EMBL" id="CAA9395045.1"/>
    </source>
</evidence>
<feature type="non-terminal residue" evidence="1">
    <location>
        <position position="1"/>
    </location>
</feature>
<sequence length="89" mass="9229">DRAIRPGLPLAHRRERDRDAAVARSSLDCGLLADRLRRTVAGLADGDARARGRDGGTGHGRLGPALAVHLPRPVAAPDRRRAAAGAGGV</sequence>
<protein>
    <submittedName>
        <fullName evidence="1">Uncharacterized protein</fullName>
    </submittedName>
</protein>
<organism evidence="1">
    <name type="scientific">uncultured Rubellimicrobium sp</name>
    <dbReference type="NCBI Taxonomy" id="543078"/>
    <lineage>
        <taxon>Bacteria</taxon>
        <taxon>Pseudomonadati</taxon>
        <taxon>Pseudomonadota</taxon>
        <taxon>Alphaproteobacteria</taxon>
        <taxon>Rhodobacterales</taxon>
        <taxon>Roseobacteraceae</taxon>
        <taxon>Rubellimicrobium</taxon>
        <taxon>environmental samples</taxon>
    </lineage>
</organism>
<dbReference type="EMBL" id="CADCUU010000096">
    <property type="protein sequence ID" value="CAA9395045.1"/>
    <property type="molecule type" value="Genomic_DNA"/>
</dbReference>
<accession>A0A6J4NQS6</accession>
<dbReference type="AlphaFoldDB" id="A0A6J4NQS6"/>
<proteinExistence type="predicted"/>